<dbReference type="EMBL" id="RBON01000149">
    <property type="protein sequence ID" value="RMM69131.1"/>
    <property type="molecule type" value="Genomic_DNA"/>
</dbReference>
<dbReference type="CDD" id="cd01127">
    <property type="entry name" value="TrwB_TraG_TraD_VirD4"/>
    <property type="match status" value="1"/>
</dbReference>
<evidence type="ECO:0000256" key="3">
    <source>
        <dbReference type="ARBA" id="ARBA00022475"/>
    </source>
</evidence>
<dbReference type="Proteomes" id="UP000276829">
    <property type="component" value="Unassembled WGS sequence"/>
</dbReference>
<evidence type="ECO:0000256" key="6">
    <source>
        <dbReference type="ARBA" id="ARBA00023136"/>
    </source>
</evidence>
<evidence type="ECO:0000256" key="4">
    <source>
        <dbReference type="ARBA" id="ARBA00022692"/>
    </source>
</evidence>
<gene>
    <name evidence="9" type="ORF">ALQ73_200208</name>
</gene>
<keyword evidence="6 8" id="KW-0472">Membrane</keyword>
<keyword evidence="3" id="KW-1003">Cell membrane</keyword>
<dbReference type="AlphaFoldDB" id="A0A3M3G4G4"/>
<comment type="caution">
    <text evidence="9">The sequence shown here is derived from an EMBL/GenBank/DDBJ whole genome shotgun (WGS) entry which is preliminary data.</text>
</comment>
<reference evidence="9 10" key="1">
    <citation type="submission" date="2018-08" db="EMBL/GenBank/DDBJ databases">
        <title>Recombination of ecologically and evolutionarily significant loci maintains genetic cohesion in the Pseudomonas syringae species complex.</title>
        <authorList>
            <person name="Dillon M."/>
            <person name="Thakur S."/>
            <person name="Almeida R.N.D."/>
            <person name="Weir B.S."/>
            <person name="Guttman D.S."/>
        </authorList>
    </citation>
    <scope>NUCLEOTIDE SEQUENCE [LARGE SCALE GENOMIC DNA]</scope>
    <source>
        <strain evidence="9 10">ICMP 4324</strain>
    </source>
</reference>
<evidence type="ECO:0000256" key="5">
    <source>
        <dbReference type="ARBA" id="ARBA00022989"/>
    </source>
</evidence>
<comment type="subcellular location">
    <subcellularLocation>
        <location evidence="1">Cell membrane</location>
        <topology evidence="1">Multi-pass membrane protein</topology>
    </subcellularLocation>
</comment>
<dbReference type="SUPFAM" id="SSF52540">
    <property type="entry name" value="P-loop containing nucleoside triphosphate hydrolases"/>
    <property type="match status" value="1"/>
</dbReference>
<organism evidence="9 10">
    <name type="scientific">Pseudomonas savastanoi pv. glycinea</name>
    <name type="common">Pseudomonas syringae pv. glycinea</name>
    <dbReference type="NCBI Taxonomy" id="318"/>
    <lineage>
        <taxon>Bacteria</taxon>
        <taxon>Pseudomonadati</taxon>
        <taxon>Pseudomonadota</taxon>
        <taxon>Gammaproteobacteria</taxon>
        <taxon>Pseudomonadales</taxon>
        <taxon>Pseudomonadaceae</taxon>
        <taxon>Pseudomonas</taxon>
    </lineage>
</organism>
<accession>A0A3M3G4G4</accession>
<dbReference type="Pfam" id="PF02534">
    <property type="entry name" value="T4SS-DNA_transf"/>
    <property type="match status" value="1"/>
</dbReference>
<evidence type="ECO:0000313" key="9">
    <source>
        <dbReference type="EMBL" id="RMM69131.1"/>
    </source>
</evidence>
<dbReference type="RefSeq" id="WP_122393575.1">
    <property type="nucleotide sequence ID" value="NZ_RBON01000149.1"/>
</dbReference>
<evidence type="ECO:0000256" key="2">
    <source>
        <dbReference type="ARBA" id="ARBA00008806"/>
    </source>
</evidence>
<feature type="transmembrane region" description="Helical" evidence="8">
    <location>
        <begin position="15"/>
        <end position="36"/>
    </location>
</feature>
<evidence type="ECO:0000256" key="8">
    <source>
        <dbReference type="SAM" id="Phobius"/>
    </source>
</evidence>
<evidence type="ECO:0000256" key="7">
    <source>
        <dbReference type="SAM" id="MobiDB-lite"/>
    </source>
</evidence>
<proteinExistence type="inferred from homology"/>
<dbReference type="InterPro" id="IPR051539">
    <property type="entry name" value="T4SS-coupling_protein"/>
</dbReference>
<keyword evidence="4 8" id="KW-0812">Transmembrane</keyword>
<dbReference type="GO" id="GO:0005886">
    <property type="term" value="C:plasma membrane"/>
    <property type="evidence" value="ECO:0007669"/>
    <property type="project" value="UniProtKB-SubCell"/>
</dbReference>
<comment type="similarity">
    <text evidence="2">Belongs to the VirD4/TraG family.</text>
</comment>
<sequence>MILNELDSFSAKVKAFTAIGICWVLLGLYLSGYWFLIKIDIPPLQATLMTIIDYWTYYGDNPAIQKWLIICTAGGFGVPGVAAFMLVAPVRKKLHGDARFATTRELKENNLLGEKGFILGKWGRKFIMLAGQLAALVSAPPRSGKGVGVVQPNMLSWPDSVVLLDIRQESWRLTSGFRKTFSEVHLFNPVDRKRRTMQWNALDYVSDDPMLRVNDIQKIGNMLSPDPPDGDPFWPASCRTLFLGLALYVFETPGLPRTFGEIVRQIMFGEGETIGEHWKNIIEERDASPSPLSSACKAALYDFIFTSGNTQSSIRKTFTAKLELWLNPLIDAATSKSTVDLRKLRSEKISIYIGIKPADLDYLQLIINLLAQQILELNMQEMPEDNPELKYQLGWIMDEFTAPGRMPIVAKTIGYLGGYNIRPLIIVQSLSQLIATYGEQVAQTIIECCAAELLYAPKSRRQAKDVSDQLGNTTVKNTSKSRPQFGMKSGTNSTSDTPRPLMLPQEVRMLGKKRQLIFVENMNTILCEKVFYYKERVFKNRILPPAVQAIGDYTPPPAKVSKPTPKPDVKPEAPVLNEAGQLVTIVTRPIGIEDIESIDKRSLTDYNIDFENITTPSGDPVTDEEMQAVFGSFLNSIAD</sequence>
<dbReference type="PANTHER" id="PTHR37937:SF1">
    <property type="entry name" value="CONJUGATIVE TRANSFER: DNA TRANSPORT"/>
    <property type="match status" value="1"/>
</dbReference>
<dbReference type="InterPro" id="IPR003688">
    <property type="entry name" value="TraG/VirD4"/>
</dbReference>
<keyword evidence="5 8" id="KW-1133">Transmembrane helix</keyword>
<feature type="transmembrane region" description="Helical" evidence="8">
    <location>
        <begin position="67"/>
        <end position="90"/>
    </location>
</feature>
<protein>
    <submittedName>
        <fullName evidence="9">Uncharacterized protein</fullName>
    </submittedName>
</protein>
<feature type="compositionally biased region" description="Polar residues" evidence="7">
    <location>
        <begin position="469"/>
        <end position="482"/>
    </location>
</feature>
<name>A0A3M3G4G4_PSESG</name>
<dbReference type="PANTHER" id="PTHR37937">
    <property type="entry name" value="CONJUGATIVE TRANSFER: DNA TRANSPORT"/>
    <property type="match status" value="1"/>
</dbReference>
<evidence type="ECO:0000256" key="1">
    <source>
        <dbReference type="ARBA" id="ARBA00004651"/>
    </source>
</evidence>
<dbReference type="InterPro" id="IPR027417">
    <property type="entry name" value="P-loop_NTPase"/>
</dbReference>
<dbReference type="Gene3D" id="3.40.50.300">
    <property type="entry name" value="P-loop containing nucleotide triphosphate hydrolases"/>
    <property type="match status" value="1"/>
</dbReference>
<feature type="region of interest" description="Disordered" evidence="7">
    <location>
        <begin position="465"/>
        <end position="500"/>
    </location>
</feature>
<evidence type="ECO:0000313" key="10">
    <source>
        <dbReference type="Proteomes" id="UP000276829"/>
    </source>
</evidence>